<dbReference type="Proteomes" id="UP000243459">
    <property type="component" value="Unassembled WGS sequence"/>
</dbReference>
<name>A0A1R3L5W6_ASPOF</name>
<feature type="region of interest" description="Disordered" evidence="1">
    <location>
        <begin position="57"/>
        <end position="105"/>
    </location>
</feature>
<evidence type="ECO:0000256" key="1">
    <source>
        <dbReference type="SAM" id="MobiDB-lite"/>
    </source>
</evidence>
<keyword evidence="3" id="KW-1185">Reference proteome</keyword>
<feature type="compositionally biased region" description="Acidic residues" evidence="1">
    <location>
        <begin position="62"/>
        <end position="71"/>
    </location>
</feature>
<organism evidence="2 3">
    <name type="scientific">Asparagus officinalis</name>
    <name type="common">Garden asparagus</name>
    <dbReference type="NCBI Taxonomy" id="4686"/>
    <lineage>
        <taxon>Eukaryota</taxon>
        <taxon>Viridiplantae</taxon>
        <taxon>Streptophyta</taxon>
        <taxon>Embryophyta</taxon>
        <taxon>Tracheophyta</taxon>
        <taxon>Spermatophyta</taxon>
        <taxon>Magnoliopsida</taxon>
        <taxon>Liliopsida</taxon>
        <taxon>Asparagales</taxon>
        <taxon>Asparagaceae</taxon>
        <taxon>Asparagoideae</taxon>
        <taxon>Asparagus</taxon>
    </lineage>
</organism>
<evidence type="ECO:0000313" key="3">
    <source>
        <dbReference type="Proteomes" id="UP000243459"/>
    </source>
</evidence>
<sequence length="105" mass="11588">MHIFDMPRRSLSYLIPESKELMCTTLSMVMQLRKNVLLPPIELLSLIARFAQTEFGSYEKASDEDTNEGLDNDANPSSSSEKPNSPLSDVPSSNSPLAHAFDEAA</sequence>
<dbReference type="Gramene" id="ONK55011">
    <property type="protein sequence ID" value="ONK55011"/>
    <property type="gene ID" value="A4U43_UnF8620"/>
</dbReference>
<dbReference type="AlphaFoldDB" id="A0A1R3L5W6"/>
<feature type="compositionally biased region" description="Low complexity" evidence="1">
    <location>
        <begin position="76"/>
        <end position="88"/>
    </location>
</feature>
<reference evidence="3" key="1">
    <citation type="journal article" date="2017" name="Nat. Commun.">
        <title>The asparagus genome sheds light on the origin and evolution of a young Y chromosome.</title>
        <authorList>
            <person name="Harkess A."/>
            <person name="Zhou J."/>
            <person name="Xu C."/>
            <person name="Bowers J.E."/>
            <person name="Van der Hulst R."/>
            <person name="Ayyampalayam S."/>
            <person name="Mercati F."/>
            <person name="Riccardi P."/>
            <person name="McKain M.R."/>
            <person name="Kakrana A."/>
            <person name="Tang H."/>
            <person name="Ray J."/>
            <person name="Groenendijk J."/>
            <person name="Arikit S."/>
            <person name="Mathioni S.M."/>
            <person name="Nakano M."/>
            <person name="Shan H."/>
            <person name="Telgmann-Rauber A."/>
            <person name="Kanno A."/>
            <person name="Yue Z."/>
            <person name="Chen H."/>
            <person name="Li W."/>
            <person name="Chen Y."/>
            <person name="Xu X."/>
            <person name="Zhang Y."/>
            <person name="Luo S."/>
            <person name="Chen H."/>
            <person name="Gao J."/>
            <person name="Mao Z."/>
            <person name="Pires J.C."/>
            <person name="Luo M."/>
            <person name="Kudrna D."/>
            <person name="Wing R.A."/>
            <person name="Meyers B.C."/>
            <person name="Yi K."/>
            <person name="Kong H."/>
            <person name="Lavrijsen P."/>
            <person name="Sunseri F."/>
            <person name="Falavigna A."/>
            <person name="Ye Y."/>
            <person name="Leebens-Mack J.H."/>
            <person name="Chen G."/>
        </authorList>
    </citation>
    <scope>NUCLEOTIDE SEQUENCE [LARGE SCALE GENOMIC DNA]</scope>
    <source>
        <strain evidence="3">cv. DH0086</strain>
    </source>
</reference>
<accession>A0A1R3L5W6</accession>
<dbReference type="EMBL" id="KV863865">
    <property type="protein sequence ID" value="ONK55011.1"/>
    <property type="molecule type" value="Genomic_DNA"/>
</dbReference>
<proteinExistence type="predicted"/>
<protein>
    <submittedName>
        <fullName evidence="2">Uncharacterized protein</fullName>
    </submittedName>
</protein>
<evidence type="ECO:0000313" key="2">
    <source>
        <dbReference type="EMBL" id="ONK55011.1"/>
    </source>
</evidence>
<gene>
    <name evidence="2" type="ORF">A4U43_UnF8620</name>
</gene>